<protein>
    <submittedName>
        <fullName evidence="2">Uncharacterized protein</fullName>
    </submittedName>
</protein>
<evidence type="ECO:0000313" key="2">
    <source>
        <dbReference type="EMBL" id="ABD32439.2"/>
    </source>
</evidence>
<dbReference type="EMBL" id="AC151520">
    <property type="protein sequence ID" value="ABD32439.2"/>
    <property type="molecule type" value="Genomic_DNA"/>
</dbReference>
<evidence type="ECO:0000256" key="1">
    <source>
        <dbReference type="SAM" id="MobiDB-lite"/>
    </source>
</evidence>
<feature type="compositionally biased region" description="Basic and acidic residues" evidence="1">
    <location>
        <begin position="20"/>
        <end position="32"/>
    </location>
</feature>
<sequence>MSKNEGRDTICSGVAHKMTLSRDHDEDRRLKSDVGCQDPTTKGVISQDL</sequence>
<reference evidence="2" key="1">
    <citation type="submission" date="2004-10" db="EMBL/GenBank/DDBJ databases">
        <authorList>
            <person name="Town C.D."/>
        </authorList>
    </citation>
    <scope>NUCLEOTIDE SEQUENCE</scope>
</reference>
<reference evidence="2" key="2">
    <citation type="submission" date="2007-03" db="EMBL/GenBank/DDBJ databases">
        <authorList>
            <consortium name="The International Medicago Genome Annotation Group"/>
        </authorList>
    </citation>
    <scope>NUCLEOTIDE SEQUENCE</scope>
</reference>
<organism evidence="2">
    <name type="scientific">Medicago truncatula</name>
    <name type="common">Barrel medic</name>
    <name type="synonym">Medicago tribuloides</name>
    <dbReference type="NCBI Taxonomy" id="3880"/>
    <lineage>
        <taxon>Eukaryota</taxon>
        <taxon>Viridiplantae</taxon>
        <taxon>Streptophyta</taxon>
        <taxon>Embryophyta</taxon>
        <taxon>Tracheophyta</taxon>
        <taxon>Spermatophyta</taxon>
        <taxon>Magnoliopsida</taxon>
        <taxon>eudicotyledons</taxon>
        <taxon>Gunneridae</taxon>
        <taxon>Pentapetalae</taxon>
        <taxon>rosids</taxon>
        <taxon>fabids</taxon>
        <taxon>Fabales</taxon>
        <taxon>Fabaceae</taxon>
        <taxon>Papilionoideae</taxon>
        <taxon>50 kb inversion clade</taxon>
        <taxon>NPAAA clade</taxon>
        <taxon>Hologalegina</taxon>
        <taxon>IRL clade</taxon>
        <taxon>Trifolieae</taxon>
        <taxon>Medicago</taxon>
    </lineage>
</organism>
<name>Q2HSP4_MEDTR</name>
<feature type="compositionally biased region" description="Polar residues" evidence="1">
    <location>
        <begin position="38"/>
        <end position="49"/>
    </location>
</feature>
<feature type="region of interest" description="Disordered" evidence="1">
    <location>
        <begin position="19"/>
        <end position="49"/>
    </location>
</feature>
<dbReference type="AlphaFoldDB" id="Q2HSP4"/>
<gene>
    <name evidence="2" type="ORF">MtrDRAFT_AC151520g50v2</name>
</gene>
<accession>Q2HSP4</accession>
<proteinExistence type="predicted"/>